<feature type="compositionally biased region" description="Polar residues" evidence="10">
    <location>
        <begin position="1"/>
        <end position="13"/>
    </location>
</feature>
<feature type="compositionally biased region" description="Basic and acidic residues" evidence="10">
    <location>
        <begin position="224"/>
        <end position="241"/>
    </location>
</feature>
<evidence type="ECO:0000256" key="7">
    <source>
        <dbReference type="ARBA" id="ARBA00023242"/>
    </source>
</evidence>
<protein>
    <recommendedName>
        <fullName evidence="13">MIND kinetochore complex component Nnf1</fullName>
    </recommendedName>
</protein>
<evidence type="ECO:0000256" key="5">
    <source>
        <dbReference type="ARBA" id="ARBA00022776"/>
    </source>
</evidence>
<keyword evidence="8" id="KW-0131">Cell cycle</keyword>
<reference evidence="11" key="1">
    <citation type="submission" date="2021-01" db="EMBL/GenBank/DDBJ databases">
        <title>Chromosome-level genome assembly of a human fungal pathogen reveals clustering of transcriptionally co-regulated genes.</title>
        <authorList>
            <person name="Voorhies M."/>
            <person name="Cohen S."/>
            <person name="Shea T.P."/>
            <person name="Petrus S."/>
            <person name="Munoz J.F."/>
            <person name="Poplawski S."/>
            <person name="Goldman W.E."/>
            <person name="Michael T."/>
            <person name="Cuomo C.A."/>
            <person name="Sil A."/>
            <person name="Beyhan S."/>
        </authorList>
    </citation>
    <scope>NUCLEOTIDE SEQUENCE</scope>
    <source>
        <strain evidence="11">WU24</strain>
    </source>
</reference>
<dbReference type="VEuPathDB" id="FungiDB:I7I51_03880"/>
<dbReference type="GO" id="GO:0000444">
    <property type="term" value="C:MIS12/MIND type complex"/>
    <property type="evidence" value="ECO:0007669"/>
    <property type="project" value="InterPro"/>
</dbReference>
<dbReference type="PANTHER" id="PTHR15459:SF3">
    <property type="entry name" value="POLYAMINE-MODULATED FACTOR 1"/>
    <property type="match status" value="1"/>
</dbReference>
<gene>
    <name evidence="11" type="ORF">I7I51_03880</name>
</gene>
<dbReference type="Pfam" id="PF03980">
    <property type="entry name" value="Nnf1"/>
    <property type="match status" value="1"/>
</dbReference>
<dbReference type="PANTHER" id="PTHR15459">
    <property type="entry name" value="POLYAMINE-MODULATED FACTOR 1"/>
    <property type="match status" value="1"/>
</dbReference>
<dbReference type="EMBL" id="CP069111">
    <property type="protein sequence ID" value="QSS61703.1"/>
    <property type="molecule type" value="Genomic_DNA"/>
</dbReference>
<dbReference type="GO" id="GO:0005634">
    <property type="term" value="C:nucleus"/>
    <property type="evidence" value="ECO:0007669"/>
    <property type="project" value="UniProtKB-SubCell"/>
</dbReference>
<feature type="compositionally biased region" description="Pro residues" evidence="10">
    <location>
        <begin position="22"/>
        <end position="46"/>
    </location>
</feature>
<dbReference type="AlphaFoldDB" id="A0A8A1MAG5"/>
<sequence length="241" mass="26773">MPPEQTSSAPNGHTQQQEEQQQPPPPPLQDPASPSPPPPAPIPLTPGPRASRLQQVFSEALLRTLRANSYANFSACFPTPAKHVPLSLESLWRQLNAKLEQSARAEFEDVLREREVVRGLNELDRLVGEARLRRENGEGEASVPPHTLGANELYQAHLEPYLAEAQSSLNTKLERVQKENVQLSEKIESQRREIERLLSGLEAVISDVEGAATATEEFDANQGLRKEAQEMDNEIRAAQRS</sequence>
<evidence type="ECO:0000256" key="6">
    <source>
        <dbReference type="ARBA" id="ARBA00022838"/>
    </source>
</evidence>
<dbReference type="GO" id="GO:0051301">
    <property type="term" value="P:cell division"/>
    <property type="evidence" value="ECO:0007669"/>
    <property type="project" value="UniProtKB-KW"/>
</dbReference>
<keyword evidence="4" id="KW-0132">Cell division</keyword>
<keyword evidence="6" id="KW-0995">Kinetochore</keyword>
<organism evidence="11 12">
    <name type="scientific">Ajellomyces capsulatus</name>
    <name type="common">Darling's disease fungus</name>
    <name type="synonym">Histoplasma capsulatum</name>
    <dbReference type="NCBI Taxonomy" id="5037"/>
    <lineage>
        <taxon>Eukaryota</taxon>
        <taxon>Fungi</taxon>
        <taxon>Dikarya</taxon>
        <taxon>Ascomycota</taxon>
        <taxon>Pezizomycotina</taxon>
        <taxon>Eurotiomycetes</taxon>
        <taxon>Eurotiomycetidae</taxon>
        <taxon>Onygenales</taxon>
        <taxon>Ajellomycetaceae</taxon>
        <taxon>Histoplasma</taxon>
    </lineage>
</organism>
<keyword evidence="3" id="KW-0158">Chromosome</keyword>
<keyword evidence="7" id="KW-0539">Nucleus</keyword>
<evidence type="ECO:0000256" key="1">
    <source>
        <dbReference type="ARBA" id="ARBA00004123"/>
    </source>
</evidence>
<evidence type="ECO:0008006" key="13">
    <source>
        <dbReference type="Google" id="ProtNLM"/>
    </source>
</evidence>
<evidence type="ECO:0000313" key="11">
    <source>
        <dbReference type="EMBL" id="QSS61703.1"/>
    </source>
</evidence>
<keyword evidence="9" id="KW-0137">Centromere</keyword>
<keyword evidence="5" id="KW-0498">Mitosis</keyword>
<evidence type="ECO:0000256" key="3">
    <source>
        <dbReference type="ARBA" id="ARBA00022454"/>
    </source>
</evidence>
<dbReference type="OrthoDB" id="18453at2759"/>
<dbReference type="InterPro" id="IPR007128">
    <property type="entry name" value="PMF1/Nnf1"/>
</dbReference>
<evidence type="ECO:0000256" key="2">
    <source>
        <dbReference type="ARBA" id="ARBA00004629"/>
    </source>
</evidence>
<dbReference type="GO" id="GO:0007059">
    <property type="term" value="P:chromosome segregation"/>
    <property type="evidence" value="ECO:0007669"/>
    <property type="project" value="TreeGrafter"/>
</dbReference>
<dbReference type="Proteomes" id="UP000663671">
    <property type="component" value="Chromosome 5"/>
</dbReference>
<evidence type="ECO:0000256" key="8">
    <source>
        <dbReference type="ARBA" id="ARBA00023306"/>
    </source>
</evidence>
<name>A0A8A1MAG5_AJECA</name>
<feature type="region of interest" description="Disordered" evidence="10">
    <location>
        <begin position="216"/>
        <end position="241"/>
    </location>
</feature>
<accession>A0A8A1MAG5</accession>
<proteinExistence type="predicted"/>
<evidence type="ECO:0000256" key="9">
    <source>
        <dbReference type="ARBA" id="ARBA00023328"/>
    </source>
</evidence>
<evidence type="ECO:0000256" key="4">
    <source>
        <dbReference type="ARBA" id="ARBA00022618"/>
    </source>
</evidence>
<feature type="region of interest" description="Disordered" evidence="10">
    <location>
        <begin position="1"/>
        <end position="51"/>
    </location>
</feature>
<comment type="subcellular location">
    <subcellularLocation>
        <location evidence="2">Chromosome</location>
        <location evidence="2">Centromere</location>
        <location evidence="2">Kinetochore</location>
    </subcellularLocation>
    <subcellularLocation>
        <location evidence="1">Nucleus</location>
    </subcellularLocation>
</comment>
<evidence type="ECO:0000256" key="10">
    <source>
        <dbReference type="SAM" id="MobiDB-lite"/>
    </source>
</evidence>
<evidence type="ECO:0000313" key="12">
    <source>
        <dbReference type="Proteomes" id="UP000663671"/>
    </source>
</evidence>